<comment type="caution">
    <text evidence="5">The sequence shown here is derived from an EMBL/GenBank/DDBJ whole genome shotgun (WGS) entry which is preliminary data.</text>
</comment>
<evidence type="ECO:0000313" key="6">
    <source>
        <dbReference type="Proteomes" id="UP000824267"/>
    </source>
</evidence>
<dbReference type="EC" id="5.3.1.6" evidence="5"/>
<dbReference type="NCBIfam" id="TIGR01120">
    <property type="entry name" value="rpiB"/>
    <property type="match status" value="1"/>
</dbReference>
<evidence type="ECO:0000256" key="1">
    <source>
        <dbReference type="ARBA" id="ARBA00008754"/>
    </source>
</evidence>
<feature type="binding site" evidence="4">
    <location>
        <position position="137"/>
    </location>
    <ligand>
        <name>D-ribulose 5-phosphate</name>
        <dbReference type="ChEBI" id="CHEBI:58121"/>
    </ligand>
</feature>
<dbReference type="InterPro" id="IPR003500">
    <property type="entry name" value="RpiB_LacA_LacB"/>
</dbReference>
<dbReference type="NCBIfam" id="NF004051">
    <property type="entry name" value="PRK05571.1"/>
    <property type="match status" value="1"/>
</dbReference>
<feature type="binding site" evidence="4">
    <location>
        <begin position="71"/>
        <end position="75"/>
    </location>
    <ligand>
        <name>D-ribulose 5-phosphate</name>
        <dbReference type="ChEBI" id="CHEBI:58121"/>
    </ligand>
</feature>
<dbReference type="Pfam" id="PF02502">
    <property type="entry name" value="LacAB_rpiB"/>
    <property type="match status" value="1"/>
</dbReference>
<evidence type="ECO:0000256" key="2">
    <source>
        <dbReference type="ARBA" id="ARBA00023235"/>
    </source>
</evidence>
<proteinExistence type="inferred from homology"/>
<reference evidence="5" key="1">
    <citation type="journal article" date="2021" name="PeerJ">
        <title>Extensive microbial diversity within the chicken gut microbiome revealed by metagenomics and culture.</title>
        <authorList>
            <person name="Gilroy R."/>
            <person name="Ravi A."/>
            <person name="Getino M."/>
            <person name="Pursley I."/>
            <person name="Horton D.L."/>
            <person name="Alikhan N.F."/>
            <person name="Baker D."/>
            <person name="Gharbi K."/>
            <person name="Hall N."/>
            <person name="Watson M."/>
            <person name="Adriaenssens E.M."/>
            <person name="Foster-Nyarko E."/>
            <person name="Jarju S."/>
            <person name="Secka A."/>
            <person name="Antonio M."/>
            <person name="Oren A."/>
            <person name="Chaudhuri R.R."/>
            <person name="La Ragione R."/>
            <person name="Hildebrand F."/>
            <person name="Pallen M.J."/>
        </authorList>
    </citation>
    <scope>NUCLEOTIDE SEQUENCE</scope>
    <source>
        <strain evidence="5">Gambia16-930</strain>
    </source>
</reference>
<feature type="binding site" evidence="4">
    <location>
        <position position="141"/>
    </location>
    <ligand>
        <name>D-ribulose 5-phosphate</name>
        <dbReference type="ChEBI" id="CHEBI:58121"/>
    </ligand>
</feature>
<accession>A0A9D1RHP0</accession>
<feature type="binding site" evidence="4">
    <location>
        <begin position="13"/>
        <end position="14"/>
    </location>
    <ligand>
        <name>D-ribulose 5-phosphate</name>
        <dbReference type="ChEBI" id="CHEBI:58121"/>
    </ligand>
</feature>
<dbReference type="GO" id="GO:0009052">
    <property type="term" value="P:pentose-phosphate shunt, non-oxidative branch"/>
    <property type="evidence" value="ECO:0007669"/>
    <property type="project" value="TreeGrafter"/>
</dbReference>
<keyword evidence="2 5" id="KW-0413">Isomerase</keyword>
<protein>
    <submittedName>
        <fullName evidence="5">Ribose 5-phosphate isomerase B</fullName>
        <ecNumber evidence="5">5.3.1.6</ecNumber>
    </submittedName>
</protein>
<reference evidence="5" key="2">
    <citation type="submission" date="2021-04" db="EMBL/GenBank/DDBJ databases">
        <authorList>
            <person name="Gilroy R."/>
        </authorList>
    </citation>
    <scope>NUCLEOTIDE SEQUENCE</scope>
    <source>
        <strain evidence="5">Gambia16-930</strain>
    </source>
</reference>
<dbReference type="EMBL" id="DXGG01000117">
    <property type="protein sequence ID" value="HIW87308.1"/>
    <property type="molecule type" value="Genomic_DNA"/>
</dbReference>
<gene>
    <name evidence="5" type="primary">rpiB</name>
    <name evidence="5" type="ORF">IAC47_03425</name>
</gene>
<evidence type="ECO:0000256" key="3">
    <source>
        <dbReference type="PIRSR" id="PIRSR005384-1"/>
    </source>
</evidence>
<evidence type="ECO:0000256" key="4">
    <source>
        <dbReference type="PIRSR" id="PIRSR005384-2"/>
    </source>
</evidence>
<sequence>MVKCCDVIPLACDHAGFELKEYLKKALTDKGFEIKDMGTYSSESVDYPDFVHPLAKAVNDGVYRFGIVMCGTANGVSMVANKYSNVRCAICWNEEIAKLAKNHNNANIMALPARFVTEEEALKIFDAYYNAVFEGGRHQRRIEKIPIK</sequence>
<dbReference type="PANTHER" id="PTHR30345">
    <property type="entry name" value="RIBOSE-5-PHOSPHATE ISOMERASE B"/>
    <property type="match status" value="1"/>
</dbReference>
<dbReference type="GO" id="GO:0019316">
    <property type="term" value="P:D-allose catabolic process"/>
    <property type="evidence" value="ECO:0007669"/>
    <property type="project" value="TreeGrafter"/>
</dbReference>
<dbReference type="AlphaFoldDB" id="A0A9D1RHP0"/>
<dbReference type="Gene3D" id="3.40.1400.10">
    <property type="entry name" value="Sugar-phosphate isomerase, RpiB/LacA/LacB"/>
    <property type="match status" value="1"/>
</dbReference>
<dbReference type="PIRSF" id="PIRSF005384">
    <property type="entry name" value="RpiB_LacA_B"/>
    <property type="match status" value="1"/>
</dbReference>
<feature type="active site" description="Proton donor" evidence="3">
    <location>
        <position position="103"/>
    </location>
</feature>
<dbReference type="GO" id="GO:0004751">
    <property type="term" value="F:ribose-5-phosphate isomerase activity"/>
    <property type="evidence" value="ECO:0007669"/>
    <property type="project" value="UniProtKB-EC"/>
</dbReference>
<organism evidence="5 6">
    <name type="scientific">Candidatus Onthomorpha intestinigallinarum</name>
    <dbReference type="NCBI Taxonomy" id="2840880"/>
    <lineage>
        <taxon>Bacteria</taxon>
        <taxon>Pseudomonadati</taxon>
        <taxon>Bacteroidota</taxon>
        <taxon>Bacteroidia</taxon>
        <taxon>Bacteroidales</taxon>
        <taxon>Candidatus Onthomorpha</taxon>
    </lineage>
</organism>
<comment type="similarity">
    <text evidence="1">Belongs to the LacAB/RpiB family.</text>
</comment>
<dbReference type="InterPro" id="IPR004785">
    <property type="entry name" value="RpiB"/>
</dbReference>
<dbReference type="Proteomes" id="UP000824267">
    <property type="component" value="Unassembled WGS sequence"/>
</dbReference>
<dbReference type="InterPro" id="IPR036569">
    <property type="entry name" value="RpiB_LacA_LacB_sf"/>
</dbReference>
<feature type="binding site" evidence="4">
    <location>
        <position position="104"/>
    </location>
    <ligand>
        <name>D-ribulose 5-phosphate</name>
        <dbReference type="ChEBI" id="CHEBI:58121"/>
    </ligand>
</feature>
<evidence type="ECO:0000313" key="5">
    <source>
        <dbReference type="EMBL" id="HIW87308.1"/>
    </source>
</evidence>
<dbReference type="PANTHER" id="PTHR30345:SF0">
    <property type="entry name" value="DNA DAMAGE-REPAIR_TOLERATION PROTEIN DRT102"/>
    <property type="match status" value="1"/>
</dbReference>
<feature type="binding site" evidence="4">
    <location>
        <position position="114"/>
    </location>
    <ligand>
        <name>D-ribulose 5-phosphate</name>
        <dbReference type="ChEBI" id="CHEBI:58121"/>
    </ligand>
</feature>
<feature type="active site" description="Proton acceptor" evidence="3">
    <location>
        <position position="70"/>
    </location>
</feature>
<name>A0A9D1RHP0_9BACT</name>
<dbReference type="SUPFAM" id="SSF89623">
    <property type="entry name" value="Ribose/Galactose isomerase RpiB/AlsB"/>
    <property type="match status" value="1"/>
</dbReference>
<dbReference type="NCBIfam" id="TIGR00689">
    <property type="entry name" value="rpiB_lacA_lacB"/>
    <property type="match status" value="1"/>
</dbReference>